<dbReference type="GO" id="GO:0046872">
    <property type="term" value="F:metal ion binding"/>
    <property type="evidence" value="ECO:0007669"/>
    <property type="project" value="UniProtKB-KW"/>
</dbReference>
<dbReference type="Gene3D" id="3.40.720.10">
    <property type="entry name" value="Alkaline Phosphatase, subunit A"/>
    <property type="match status" value="1"/>
</dbReference>
<proteinExistence type="inferred from homology"/>
<accession>A0A5C5YR77</accession>
<dbReference type="GO" id="GO:0000272">
    <property type="term" value="P:polysaccharide catabolic process"/>
    <property type="evidence" value="ECO:0007669"/>
    <property type="project" value="InterPro"/>
</dbReference>
<dbReference type="InterPro" id="IPR017850">
    <property type="entry name" value="Alkaline_phosphatase_core_sf"/>
</dbReference>
<evidence type="ECO:0000256" key="1">
    <source>
        <dbReference type="ARBA" id="ARBA00008779"/>
    </source>
</evidence>
<dbReference type="PANTHER" id="PTHR42693">
    <property type="entry name" value="ARYLSULFATASE FAMILY MEMBER"/>
    <property type="match status" value="1"/>
</dbReference>
<evidence type="ECO:0000256" key="4">
    <source>
        <dbReference type="ARBA" id="ARBA00022837"/>
    </source>
</evidence>
<dbReference type="Pfam" id="PF00884">
    <property type="entry name" value="Sulfatase"/>
    <property type="match status" value="1"/>
</dbReference>
<dbReference type="SUPFAM" id="SSF53649">
    <property type="entry name" value="Alkaline phosphatase-like"/>
    <property type="match status" value="1"/>
</dbReference>
<dbReference type="InterPro" id="IPR024607">
    <property type="entry name" value="Sulfatase_CS"/>
</dbReference>
<reference evidence="6 7" key="1">
    <citation type="submission" date="2019-02" db="EMBL/GenBank/DDBJ databases">
        <title>Deep-cultivation of Planctomycetes and their phenomic and genomic characterization uncovers novel biology.</title>
        <authorList>
            <person name="Wiegand S."/>
            <person name="Jogler M."/>
            <person name="Boedeker C."/>
            <person name="Pinto D."/>
            <person name="Vollmers J."/>
            <person name="Rivas-Marin E."/>
            <person name="Kohn T."/>
            <person name="Peeters S.H."/>
            <person name="Heuer A."/>
            <person name="Rast P."/>
            <person name="Oberbeckmann S."/>
            <person name="Bunk B."/>
            <person name="Jeske O."/>
            <person name="Meyerdierks A."/>
            <person name="Storesund J.E."/>
            <person name="Kallscheuer N."/>
            <person name="Luecker S."/>
            <person name="Lage O.M."/>
            <person name="Pohl T."/>
            <person name="Merkel B.J."/>
            <person name="Hornburger P."/>
            <person name="Mueller R.-W."/>
            <person name="Bruemmer F."/>
            <person name="Labrenz M."/>
            <person name="Spormann A.M."/>
            <person name="Op Den Camp H."/>
            <person name="Overmann J."/>
            <person name="Amann R."/>
            <person name="Jetten M.S.M."/>
            <person name="Mascher T."/>
            <person name="Medema M.H."/>
            <person name="Devos D.P."/>
            <person name="Kaster A.-K."/>
            <person name="Ovreas L."/>
            <person name="Rohde M."/>
            <person name="Galperin M.Y."/>
            <person name="Jogler C."/>
        </authorList>
    </citation>
    <scope>NUCLEOTIDE SEQUENCE [LARGE SCALE GENOMIC DNA]</scope>
    <source>
        <strain evidence="6 7">Pla123a</strain>
    </source>
</reference>
<dbReference type="InterPro" id="IPR000917">
    <property type="entry name" value="Sulfatase_N"/>
</dbReference>
<dbReference type="PROSITE" id="PS00018">
    <property type="entry name" value="EF_HAND_1"/>
    <property type="match status" value="1"/>
</dbReference>
<sequence>MIAAALLATSLGNQAAAQATRPNILVIMADDLGRTDIGPYGSEMNTPALDSMAAAGVRFQNFYVTPRCSNTRAQLLTGQQSHAVGLPNLAGDGTRLPKNNVFIPEVLQDSGYRTYMSGKWHLGNTTNFGSLPDGHDRDPRVRGFDHYYGFTENHSQDNFQGNYRLLSDEVPERSYTTTSGNGQPGTFYQTDAIGDYALDFLEHNRQKNAEGDNQPFFEYVAFGAPHFPLQARDEWVDPLVSRYEQGWDALRESRLQGLKDEGLIDPNIELTPRGDVAQTGHGEALHQIRAWDSLDSTRQADLTRRMAIYAAMVERVDYNVGRILDDLEANGELDNTIVMFLSDNGADAEWHEFGFNAGEVPRTGADLDSMGTTTNAVDEKIFYGSGWANAGQSPYRNYKHYTHEGGILSPAIVQWNNGLDPSLVGQVGTQVGDVRDLMPTLLAVAGAQYPSEWTDLSGQTYGTQPIFGESLAEYLATGVETGDRELGWQHEGNRAFRLGDWKLVSSNFGSTQPGGAGVDEWELYDLSTDPTESVDLADNAAYADQFSLMLAGYERWAYQNKVSSALPWSAADFNKDGVLDAADLAAFKTGWLHREALGSNSTFALGDVDLDGDTDIDDFVLVYQAFGQLGQAQAVESFANSLSIPEPGAASVAAMLLARLGFHRRQRPSTDSKK</sequence>
<dbReference type="AlphaFoldDB" id="A0A5C5YR77"/>
<dbReference type="EC" id="3.1.6.1" evidence="6"/>
<dbReference type="EMBL" id="SJPO01000004">
    <property type="protein sequence ID" value="TWT77260.1"/>
    <property type="molecule type" value="Genomic_DNA"/>
</dbReference>
<evidence type="ECO:0000256" key="2">
    <source>
        <dbReference type="ARBA" id="ARBA00022723"/>
    </source>
</evidence>
<comment type="similarity">
    <text evidence="1">Belongs to the sulfatase family.</text>
</comment>
<dbReference type="Gene3D" id="3.30.1120.10">
    <property type="match status" value="1"/>
</dbReference>
<dbReference type="PANTHER" id="PTHR42693:SF53">
    <property type="entry name" value="ENDO-4-O-SULFATASE"/>
    <property type="match status" value="1"/>
</dbReference>
<feature type="domain" description="Sulfatase N-terminal" evidence="5">
    <location>
        <begin position="22"/>
        <end position="447"/>
    </location>
</feature>
<dbReference type="SUPFAM" id="SSF63446">
    <property type="entry name" value="Type I dockerin domain"/>
    <property type="match status" value="1"/>
</dbReference>
<keyword evidence="2" id="KW-0479">Metal-binding</keyword>
<evidence type="ECO:0000313" key="6">
    <source>
        <dbReference type="EMBL" id="TWT77260.1"/>
    </source>
</evidence>
<keyword evidence="7" id="KW-1185">Reference proteome</keyword>
<keyword evidence="3 6" id="KW-0378">Hydrolase</keyword>
<dbReference type="InterPro" id="IPR050738">
    <property type="entry name" value="Sulfatase"/>
</dbReference>
<comment type="caution">
    <text evidence="6">The sequence shown here is derived from an EMBL/GenBank/DDBJ whole genome shotgun (WGS) entry which is preliminary data.</text>
</comment>
<dbReference type="InterPro" id="IPR036439">
    <property type="entry name" value="Dockerin_dom_sf"/>
</dbReference>
<dbReference type="GO" id="GO:0004065">
    <property type="term" value="F:arylsulfatase activity"/>
    <property type="evidence" value="ECO:0007669"/>
    <property type="project" value="UniProtKB-EC"/>
</dbReference>
<dbReference type="CDD" id="cd16025">
    <property type="entry name" value="PAS_like"/>
    <property type="match status" value="1"/>
</dbReference>
<evidence type="ECO:0000256" key="3">
    <source>
        <dbReference type="ARBA" id="ARBA00022801"/>
    </source>
</evidence>
<dbReference type="Proteomes" id="UP000318478">
    <property type="component" value="Unassembled WGS sequence"/>
</dbReference>
<evidence type="ECO:0000313" key="7">
    <source>
        <dbReference type="Proteomes" id="UP000318478"/>
    </source>
</evidence>
<protein>
    <submittedName>
        <fullName evidence="6">Arylsulfatase</fullName>
        <ecNumber evidence="6">3.1.6.1</ecNumber>
    </submittedName>
</protein>
<dbReference type="InterPro" id="IPR018247">
    <property type="entry name" value="EF_Hand_1_Ca_BS"/>
</dbReference>
<dbReference type="PROSITE" id="PS00149">
    <property type="entry name" value="SULFATASE_2"/>
    <property type="match status" value="1"/>
</dbReference>
<name>A0A5C5YR77_9BACT</name>
<gene>
    <name evidence="6" type="primary">atsA_16</name>
    <name evidence="6" type="ORF">Pla123a_19170</name>
</gene>
<organism evidence="6 7">
    <name type="scientific">Posidoniimonas polymericola</name>
    <dbReference type="NCBI Taxonomy" id="2528002"/>
    <lineage>
        <taxon>Bacteria</taxon>
        <taxon>Pseudomonadati</taxon>
        <taxon>Planctomycetota</taxon>
        <taxon>Planctomycetia</taxon>
        <taxon>Pirellulales</taxon>
        <taxon>Lacipirellulaceae</taxon>
        <taxon>Posidoniimonas</taxon>
    </lineage>
</organism>
<evidence type="ECO:0000259" key="5">
    <source>
        <dbReference type="Pfam" id="PF00884"/>
    </source>
</evidence>
<keyword evidence="4" id="KW-0106">Calcium</keyword>